<feature type="non-terminal residue" evidence="2">
    <location>
        <position position="1"/>
    </location>
</feature>
<name>A0ABN9QKS4_9DINO</name>
<accession>A0ABN9QKS4</accession>
<sequence length="130" mass="13684">RAQAQRRATRRRRGRERGRGAARAPSADAEECASRSSSAGRRWRGGARAEAVRRGGQPGRASRAGCPVLAAAPPRSLGAAGRRRLGEQDCERCCTRGGAAAAGAGRLPHGPARWALGAAAPRVHPLHVWR</sequence>
<reference evidence="2" key="1">
    <citation type="submission" date="2023-10" db="EMBL/GenBank/DDBJ databases">
        <authorList>
            <person name="Chen Y."/>
            <person name="Shah S."/>
            <person name="Dougan E. K."/>
            <person name="Thang M."/>
            <person name="Chan C."/>
        </authorList>
    </citation>
    <scope>NUCLEOTIDE SEQUENCE [LARGE SCALE GENOMIC DNA]</scope>
</reference>
<evidence type="ECO:0000313" key="2">
    <source>
        <dbReference type="EMBL" id="CAK0805754.1"/>
    </source>
</evidence>
<evidence type="ECO:0000256" key="1">
    <source>
        <dbReference type="SAM" id="MobiDB-lite"/>
    </source>
</evidence>
<organism evidence="2 3">
    <name type="scientific">Prorocentrum cordatum</name>
    <dbReference type="NCBI Taxonomy" id="2364126"/>
    <lineage>
        <taxon>Eukaryota</taxon>
        <taxon>Sar</taxon>
        <taxon>Alveolata</taxon>
        <taxon>Dinophyceae</taxon>
        <taxon>Prorocentrales</taxon>
        <taxon>Prorocentraceae</taxon>
        <taxon>Prorocentrum</taxon>
    </lineage>
</organism>
<dbReference type="EMBL" id="CAUYUJ010003548">
    <property type="protein sequence ID" value="CAK0805754.1"/>
    <property type="molecule type" value="Genomic_DNA"/>
</dbReference>
<protein>
    <submittedName>
        <fullName evidence="2">Uncharacterized protein</fullName>
    </submittedName>
</protein>
<feature type="region of interest" description="Disordered" evidence="1">
    <location>
        <begin position="1"/>
        <end position="66"/>
    </location>
</feature>
<proteinExistence type="predicted"/>
<keyword evidence="3" id="KW-1185">Reference proteome</keyword>
<comment type="caution">
    <text evidence="2">The sequence shown here is derived from an EMBL/GenBank/DDBJ whole genome shotgun (WGS) entry which is preliminary data.</text>
</comment>
<gene>
    <name evidence="2" type="ORF">PCOR1329_LOCUS12193</name>
</gene>
<feature type="compositionally biased region" description="Basic residues" evidence="1">
    <location>
        <begin position="7"/>
        <end position="16"/>
    </location>
</feature>
<dbReference type="Proteomes" id="UP001189429">
    <property type="component" value="Unassembled WGS sequence"/>
</dbReference>
<evidence type="ECO:0000313" key="3">
    <source>
        <dbReference type="Proteomes" id="UP001189429"/>
    </source>
</evidence>
<feature type="non-terminal residue" evidence="2">
    <location>
        <position position="130"/>
    </location>
</feature>